<dbReference type="InterPro" id="IPR002110">
    <property type="entry name" value="Ankyrin_rpt"/>
</dbReference>
<dbReference type="SUPFAM" id="SSF48403">
    <property type="entry name" value="Ankyrin repeat"/>
    <property type="match status" value="1"/>
</dbReference>
<feature type="repeat" description="ANK" evidence="7">
    <location>
        <begin position="37"/>
        <end position="69"/>
    </location>
</feature>
<name>A0AAF1AN64_DAUCS</name>
<evidence type="ECO:0000256" key="4">
    <source>
        <dbReference type="ARBA" id="ARBA00022989"/>
    </source>
</evidence>
<evidence type="ECO:0000256" key="3">
    <source>
        <dbReference type="ARBA" id="ARBA00022737"/>
    </source>
</evidence>
<dbReference type="Pfam" id="PF12796">
    <property type="entry name" value="Ank_2"/>
    <property type="match status" value="2"/>
</dbReference>
<evidence type="ECO:0000259" key="9">
    <source>
        <dbReference type="Pfam" id="PF13962"/>
    </source>
</evidence>
<evidence type="ECO:0000256" key="7">
    <source>
        <dbReference type="PROSITE-ProRule" id="PRU00023"/>
    </source>
</evidence>
<dbReference type="Proteomes" id="UP000077755">
    <property type="component" value="Chromosome 2"/>
</dbReference>
<sequence length="453" mass="50651">MEKKLYDACLEGDVEMLKELMRKDGLILAQLSISSCFNQTPLHLASMLGHFEFAKALLSYKPDFASRLDSQDRSPLHVASANGYANIVKLLLEYDQEMCRVHDEDGRTPLHLAVMNGQFESVIELMKINSFDDEETVFHLCVTYNRLNLLIRLLELNFHDLSNMKDGNGDTVLHTAAALKRMQMMKYLVKSRHKVDVNARNKNGLTALDIVEQMPKDLKTLEIKELLISANPSRVHEHAALTVTTTVAGDKDIIIKPQKKLWNRLKTFTIFQEISAKREETPKVESLEYVLLAASVIAAMSYQAATNPPGGIAGVDATDNVAPVLGQIHLEPADSLLAFFYPTLSGAFWVTNTISFVASLSIIFLYVTGATLKKKIFIWLIRGAMWITLTAMSVAYFCAVWATNPRDDSRHDNTFLATLCGLIIWGGLVLVSVSVVSFRALLYIIRPTKNLNL</sequence>
<evidence type="ECO:0000256" key="2">
    <source>
        <dbReference type="ARBA" id="ARBA00022692"/>
    </source>
</evidence>
<keyword evidence="11" id="KW-1185">Reference proteome</keyword>
<dbReference type="InterPro" id="IPR026961">
    <property type="entry name" value="PGG_dom"/>
</dbReference>
<dbReference type="Pfam" id="PF00023">
    <property type="entry name" value="Ank"/>
    <property type="match status" value="1"/>
</dbReference>
<feature type="domain" description="PGG" evidence="9">
    <location>
        <begin position="286"/>
        <end position="402"/>
    </location>
</feature>
<comment type="subcellular location">
    <subcellularLocation>
        <location evidence="1">Membrane</location>
        <topology evidence="1">Multi-pass membrane protein</topology>
    </subcellularLocation>
</comment>
<gene>
    <name evidence="10" type="ORF">DCAR_0205391</name>
</gene>
<keyword evidence="3" id="KW-0677">Repeat</keyword>
<dbReference type="EMBL" id="CP093344">
    <property type="protein sequence ID" value="WOG86190.1"/>
    <property type="molecule type" value="Genomic_DNA"/>
</dbReference>
<evidence type="ECO:0000256" key="5">
    <source>
        <dbReference type="ARBA" id="ARBA00023043"/>
    </source>
</evidence>
<dbReference type="PANTHER" id="PTHR24186">
    <property type="entry name" value="PROTEIN PHOSPHATASE 1 REGULATORY SUBUNIT"/>
    <property type="match status" value="1"/>
</dbReference>
<accession>A0AAF1AN64</accession>
<feature type="repeat" description="ANK" evidence="7">
    <location>
        <begin position="168"/>
        <end position="200"/>
    </location>
</feature>
<dbReference type="PANTHER" id="PTHR24186:SF37">
    <property type="entry name" value="PGG DOMAIN-CONTAINING PROTEIN"/>
    <property type="match status" value="1"/>
</dbReference>
<keyword evidence="5 7" id="KW-0040">ANK repeat</keyword>
<dbReference type="PROSITE" id="PS50297">
    <property type="entry name" value="ANK_REP_REGION"/>
    <property type="match status" value="3"/>
</dbReference>
<dbReference type="Gene3D" id="1.25.40.20">
    <property type="entry name" value="Ankyrin repeat-containing domain"/>
    <property type="match status" value="2"/>
</dbReference>
<evidence type="ECO:0000256" key="6">
    <source>
        <dbReference type="ARBA" id="ARBA00023136"/>
    </source>
</evidence>
<reference evidence="10" key="1">
    <citation type="journal article" date="2016" name="Nat. Genet.">
        <title>A high-quality carrot genome assembly provides new insights into carotenoid accumulation and asterid genome evolution.</title>
        <authorList>
            <person name="Iorizzo M."/>
            <person name="Ellison S."/>
            <person name="Senalik D."/>
            <person name="Zeng P."/>
            <person name="Satapoomin P."/>
            <person name="Huang J."/>
            <person name="Bowman M."/>
            <person name="Iovene M."/>
            <person name="Sanseverino W."/>
            <person name="Cavagnaro P."/>
            <person name="Yildiz M."/>
            <person name="Macko-Podgorni A."/>
            <person name="Moranska E."/>
            <person name="Grzebelus E."/>
            <person name="Grzebelus D."/>
            <person name="Ashrafi H."/>
            <person name="Zheng Z."/>
            <person name="Cheng S."/>
            <person name="Spooner D."/>
            <person name="Van Deynze A."/>
            <person name="Simon P."/>
        </authorList>
    </citation>
    <scope>NUCLEOTIDE SEQUENCE</scope>
    <source>
        <tissue evidence="10">Leaf</tissue>
    </source>
</reference>
<feature type="transmembrane region" description="Helical" evidence="8">
    <location>
        <begin position="379"/>
        <end position="402"/>
    </location>
</feature>
<dbReference type="AlphaFoldDB" id="A0AAF1AN64"/>
<keyword evidence="6 8" id="KW-0472">Membrane</keyword>
<organism evidence="10 11">
    <name type="scientific">Daucus carota subsp. sativus</name>
    <name type="common">Carrot</name>
    <dbReference type="NCBI Taxonomy" id="79200"/>
    <lineage>
        <taxon>Eukaryota</taxon>
        <taxon>Viridiplantae</taxon>
        <taxon>Streptophyta</taxon>
        <taxon>Embryophyta</taxon>
        <taxon>Tracheophyta</taxon>
        <taxon>Spermatophyta</taxon>
        <taxon>Magnoliopsida</taxon>
        <taxon>eudicotyledons</taxon>
        <taxon>Gunneridae</taxon>
        <taxon>Pentapetalae</taxon>
        <taxon>asterids</taxon>
        <taxon>campanulids</taxon>
        <taxon>Apiales</taxon>
        <taxon>Apiaceae</taxon>
        <taxon>Apioideae</taxon>
        <taxon>Scandiceae</taxon>
        <taxon>Daucinae</taxon>
        <taxon>Daucus</taxon>
        <taxon>Daucus sect. Daucus</taxon>
    </lineage>
</organism>
<evidence type="ECO:0000256" key="1">
    <source>
        <dbReference type="ARBA" id="ARBA00004141"/>
    </source>
</evidence>
<dbReference type="InterPro" id="IPR036770">
    <property type="entry name" value="Ankyrin_rpt-contain_sf"/>
</dbReference>
<evidence type="ECO:0000313" key="11">
    <source>
        <dbReference type="Proteomes" id="UP000077755"/>
    </source>
</evidence>
<dbReference type="GO" id="GO:0005886">
    <property type="term" value="C:plasma membrane"/>
    <property type="evidence" value="ECO:0007669"/>
    <property type="project" value="TreeGrafter"/>
</dbReference>
<evidence type="ECO:0000313" key="10">
    <source>
        <dbReference type="EMBL" id="WOG86190.1"/>
    </source>
</evidence>
<keyword evidence="2 8" id="KW-0812">Transmembrane</keyword>
<dbReference type="SMART" id="SM00248">
    <property type="entry name" value="ANK"/>
    <property type="match status" value="5"/>
</dbReference>
<feature type="transmembrane region" description="Helical" evidence="8">
    <location>
        <begin position="346"/>
        <end position="367"/>
    </location>
</feature>
<proteinExistence type="predicted"/>
<feature type="repeat" description="ANK" evidence="7">
    <location>
        <begin position="71"/>
        <end position="103"/>
    </location>
</feature>
<dbReference type="Pfam" id="PF13962">
    <property type="entry name" value="PGG"/>
    <property type="match status" value="1"/>
</dbReference>
<feature type="repeat" description="ANK" evidence="7">
    <location>
        <begin position="105"/>
        <end position="126"/>
    </location>
</feature>
<feature type="transmembrane region" description="Helical" evidence="8">
    <location>
        <begin position="422"/>
        <end position="445"/>
    </location>
</feature>
<dbReference type="PROSITE" id="PS50088">
    <property type="entry name" value="ANK_REPEAT"/>
    <property type="match status" value="4"/>
</dbReference>
<protein>
    <recommendedName>
        <fullName evidence="9">PGG domain-containing protein</fullName>
    </recommendedName>
</protein>
<reference evidence="10" key="2">
    <citation type="submission" date="2022-03" db="EMBL/GenBank/DDBJ databases">
        <title>Draft title - Genomic analysis of global carrot germplasm unveils the trajectory of domestication and the origin of high carotenoid orange carrot.</title>
        <authorList>
            <person name="Iorizzo M."/>
            <person name="Ellison S."/>
            <person name="Senalik D."/>
            <person name="Macko-Podgorni A."/>
            <person name="Grzebelus D."/>
            <person name="Bostan H."/>
            <person name="Rolling W."/>
            <person name="Curaba J."/>
            <person name="Simon P."/>
        </authorList>
    </citation>
    <scope>NUCLEOTIDE SEQUENCE</scope>
    <source>
        <tissue evidence="10">Leaf</tissue>
    </source>
</reference>
<evidence type="ECO:0000256" key="8">
    <source>
        <dbReference type="SAM" id="Phobius"/>
    </source>
</evidence>
<keyword evidence="4 8" id="KW-1133">Transmembrane helix</keyword>